<keyword evidence="1" id="KW-0732">Signal</keyword>
<feature type="signal peptide" evidence="1">
    <location>
        <begin position="1"/>
        <end position="18"/>
    </location>
</feature>
<evidence type="ECO:0000256" key="1">
    <source>
        <dbReference type="SAM" id="SignalP"/>
    </source>
</evidence>
<name>A0ABP7P941_9ACTN</name>
<reference evidence="3" key="1">
    <citation type="journal article" date="2019" name="Int. J. Syst. Evol. Microbiol.">
        <title>The Global Catalogue of Microorganisms (GCM) 10K type strain sequencing project: providing services to taxonomists for standard genome sequencing and annotation.</title>
        <authorList>
            <consortium name="The Broad Institute Genomics Platform"/>
            <consortium name="The Broad Institute Genome Sequencing Center for Infectious Disease"/>
            <person name="Wu L."/>
            <person name="Ma J."/>
        </authorList>
    </citation>
    <scope>NUCLEOTIDE SEQUENCE [LARGE SCALE GENOMIC DNA]</scope>
    <source>
        <strain evidence="3">JCM 17027</strain>
    </source>
</reference>
<gene>
    <name evidence="2" type="ORF">GCM10022384_12340</name>
</gene>
<sequence length="79" mass="7993">MPPGAVAVLVSASLLVLAAAPADGPVPRPLPARMADTGGGSQLITAVAPETGSTEGRVTWWDRRGHGDHALLSPRTDDG</sequence>
<comment type="caution">
    <text evidence="2">The sequence shown here is derived from an EMBL/GenBank/DDBJ whole genome shotgun (WGS) entry which is preliminary data.</text>
</comment>
<feature type="chain" id="PRO_5047323545" evidence="1">
    <location>
        <begin position="19"/>
        <end position="79"/>
    </location>
</feature>
<proteinExistence type="predicted"/>
<protein>
    <submittedName>
        <fullName evidence="2">Uncharacterized protein</fullName>
    </submittedName>
</protein>
<accession>A0ABP7P941</accession>
<dbReference type="EMBL" id="BAABCQ010000016">
    <property type="protein sequence ID" value="GAA3961395.1"/>
    <property type="molecule type" value="Genomic_DNA"/>
</dbReference>
<organism evidence="2 3">
    <name type="scientific">Streptomyces marokkonensis</name>
    <dbReference type="NCBI Taxonomy" id="324855"/>
    <lineage>
        <taxon>Bacteria</taxon>
        <taxon>Bacillati</taxon>
        <taxon>Actinomycetota</taxon>
        <taxon>Actinomycetes</taxon>
        <taxon>Kitasatosporales</taxon>
        <taxon>Streptomycetaceae</taxon>
        <taxon>Streptomyces</taxon>
    </lineage>
</organism>
<keyword evidence="3" id="KW-1185">Reference proteome</keyword>
<dbReference type="Proteomes" id="UP001500034">
    <property type="component" value="Unassembled WGS sequence"/>
</dbReference>
<evidence type="ECO:0000313" key="2">
    <source>
        <dbReference type="EMBL" id="GAA3961395.1"/>
    </source>
</evidence>
<evidence type="ECO:0000313" key="3">
    <source>
        <dbReference type="Proteomes" id="UP001500034"/>
    </source>
</evidence>